<accession>A0A9E6RAA9</accession>
<sequence length="398" mass="45605">MSVYKKTPSADHYSYDFVWKGRRFSGSTECSDRRAAEAFERREKQRVKSEAASADPTPTMSIDAAVDRYWIEVGQHASEPDLEANLARLVEWIGAATQLSQITNEMVAGLVARRRGEFRHGRPTLGLVSASTVNRSLTMPLRRVLKRASLDWEIPLKELRWSSHILKEPKERVRELTFDEEARLEAVELPEFTDLRRFAQKTGLRSSECLLAWDQVDFGTQKIHVTQKGDDPHSIPMHPEVEKLLRRLWITRDPEQDAVFLYTAQKTRREPRTGREIEAGMRYPITAAGWLTYHRRVCSKAKVADFRRHDERHTSATRLLRSTGNLKAVQKVLGHKSITTTMKYAHINDDDVRAALARQAEDEGARRADHERRKNSHQSPTEGAPAVKKLKRPRSLVG</sequence>
<dbReference type="GO" id="GO:0006310">
    <property type="term" value="P:DNA recombination"/>
    <property type="evidence" value="ECO:0007669"/>
    <property type="project" value="UniProtKB-KW"/>
</dbReference>
<dbReference type="GO" id="GO:0015074">
    <property type="term" value="P:DNA integration"/>
    <property type="evidence" value="ECO:0007669"/>
    <property type="project" value="UniProtKB-KW"/>
</dbReference>
<keyword evidence="1" id="KW-0229">DNA integration</keyword>
<dbReference type="Pfam" id="PF00589">
    <property type="entry name" value="Phage_integrase"/>
    <property type="match status" value="1"/>
</dbReference>
<dbReference type="GO" id="GO:0003677">
    <property type="term" value="F:DNA binding"/>
    <property type="evidence" value="ECO:0007669"/>
    <property type="project" value="InterPro"/>
</dbReference>
<evidence type="ECO:0000313" key="5">
    <source>
        <dbReference type="EMBL" id="QZO00700.1"/>
    </source>
</evidence>
<gene>
    <name evidence="5" type="ORF">K6K41_03060</name>
</gene>
<dbReference type="InterPro" id="IPR013762">
    <property type="entry name" value="Integrase-like_cat_sf"/>
</dbReference>
<evidence type="ECO:0000313" key="6">
    <source>
        <dbReference type="Proteomes" id="UP000825701"/>
    </source>
</evidence>
<feature type="compositionally biased region" description="Basic and acidic residues" evidence="3">
    <location>
        <begin position="358"/>
        <end position="372"/>
    </location>
</feature>
<feature type="compositionally biased region" description="Basic residues" evidence="3">
    <location>
        <begin position="388"/>
        <end position="398"/>
    </location>
</feature>
<evidence type="ECO:0000256" key="1">
    <source>
        <dbReference type="ARBA" id="ARBA00022908"/>
    </source>
</evidence>
<dbReference type="EMBL" id="CP081869">
    <property type="protein sequence ID" value="QZO00700.1"/>
    <property type="molecule type" value="Genomic_DNA"/>
</dbReference>
<dbReference type="CDD" id="cd00796">
    <property type="entry name" value="INT_Rci_Hp1_C"/>
    <property type="match status" value="1"/>
</dbReference>
<dbReference type="Proteomes" id="UP000825701">
    <property type="component" value="Chromosome"/>
</dbReference>
<dbReference type="InterPro" id="IPR011010">
    <property type="entry name" value="DNA_brk_join_enz"/>
</dbReference>
<evidence type="ECO:0000256" key="2">
    <source>
        <dbReference type="ARBA" id="ARBA00023172"/>
    </source>
</evidence>
<dbReference type="AlphaFoldDB" id="A0A9E6RAA9"/>
<dbReference type="InterPro" id="IPR002104">
    <property type="entry name" value="Integrase_catalytic"/>
</dbReference>
<dbReference type="PANTHER" id="PTHR30349:SF64">
    <property type="entry name" value="PROPHAGE INTEGRASE INTD-RELATED"/>
    <property type="match status" value="1"/>
</dbReference>
<dbReference type="RefSeq" id="WP_261403876.1">
    <property type="nucleotide sequence ID" value="NZ_CP081869.1"/>
</dbReference>
<proteinExistence type="predicted"/>
<evidence type="ECO:0000256" key="3">
    <source>
        <dbReference type="SAM" id="MobiDB-lite"/>
    </source>
</evidence>
<protein>
    <submittedName>
        <fullName evidence="5">Site-specific integrase</fullName>
    </submittedName>
</protein>
<name>A0A9E6RAA9_9HYPH</name>
<keyword evidence="2" id="KW-0233">DNA recombination</keyword>
<dbReference type="InterPro" id="IPR050090">
    <property type="entry name" value="Tyrosine_recombinase_XerCD"/>
</dbReference>
<reference evidence="5" key="1">
    <citation type="submission" date="2021-08" db="EMBL/GenBank/DDBJ databases">
        <authorList>
            <person name="Zhang H."/>
            <person name="Xu M."/>
            <person name="Yu Z."/>
            <person name="Yang L."/>
            <person name="Cai Y."/>
        </authorList>
    </citation>
    <scope>NUCLEOTIDE SEQUENCE</scope>
    <source>
        <strain evidence="5">CHL1</strain>
    </source>
</reference>
<dbReference type="KEGG" id="cmet:K6K41_03060"/>
<dbReference type="SUPFAM" id="SSF56349">
    <property type="entry name" value="DNA breaking-rejoining enzymes"/>
    <property type="match status" value="1"/>
</dbReference>
<dbReference type="PANTHER" id="PTHR30349">
    <property type="entry name" value="PHAGE INTEGRASE-RELATED"/>
    <property type="match status" value="1"/>
</dbReference>
<feature type="region of interest" description="Disordered" evidence="3">
    <location>
        <begin position="358"/>
        <end position="398"/>
    </location>
</feature>
<dbReference type="Gene3D" id="1.10.443.10">
    <property type="entry name" value="Intergrase catalytic core"/>
    <property type="match status" value="1"/>
</dbReference>
<evidence type="ECO:0000259" key="4">
    <source>
        <dbReference type="Pfam" id="PF00589"/>
    </source>
</evidence>
<keyword evidence="6" id="KW-1185">Reference proteome</keyword>
<organism evidence="5 6">
    <name type="scientific">Chenggangzhangella methanolivorans</name>
    <dbReference type="NCBI Taxonomy" id="1437009"/>
    <lineage>
        <taxon>Bacteria</taxon>
        <taxon>Pseudomonadati</taxon>
        <taxon>Pseudomonadota</taxon>
        <taxon>Alphaproteobacteria</taxon>
        <taxon>Hyphomicrobiales</taxon>
        <taxon>Methylopilaceae</taxon>
        <taxon>Chenggangzhangella</taxon>
    </lineage>
</organism>
<feature type="domain" description="Tyr recombinase" evidence="4">
    <location>
        <begin position="197"/>
        <end position="349"/>
    </location>
</feature>